<dbReference type="AlphaFoldDB" id="A0A699IRR7"/>
<gene>
    <name evidence="2" type="ORF">Tci_552506</name>
</gene>
<name>A0A699IRR7_TANCI</name>
<evidence type="ECO:0000259" key="1">
    <source>
        <dbReference type="Pfam" id="PF13966"/>
    </source>
</evidence>
<sequence>EGVWDWRIPIHGRAMDDLSRLIDLIGNNSFSSTFDGTDKWVWSGDGFGILKVKVLSQLIQNSLFSDCVIGEHHVWNSWIPRKVNVYVWRASLNRLPTRLNLAVRGVMLPSMVCPFYDDDSEDIDHCLIRFPWVLSI</sequence>
<evidence type="ECO:0000313" key="2">
    <source>
        <dbReference type="EMBL" id="GEZ80533.1"/>
    </source>
</evidence>
<feature type="non-terminal residue" evidence="2">
    <location>
        <position position="1"/>
    </location>
</feature>
<protein>
    <recommendedName>
        <fullName evidence="1">Reverse transcriptase zinc-binding domain-containing protein</fullName>
    </recommendedName>
</protein>
<comment type="caution">
    <text evidence="2">The sequence shown here is derived from an EMBL/GenBank/DDBJ whole genome shotgun (WGS) entry which is preliminary data.</text>
</comment>
<reference evidence="2" key="1">
    <citation type="journal article" date="2019" name="Sci. Rep.">
        <title>Draft genome of Tanacetum cinerariifolium, the natural source of mosquito coil.</title>
        <authorList>
            <person name="Yamashiro T."/>
            <person name="Shiraishi A."/>
            <person name="Satake H."/>
            <person name="Nakayama K."/>
        </authorList>
    </citation>
    <scope>NUCLEOTIDE SEQUENCE</scope>
</reference>
<feature type="domain" description="Reverse transcriptase zinc-binding" evidence="1">
    <location>
        <begin position="71"/>
        <end position="129"/>
    </location>
</feature>
<organism evidence="2">
    <name type="scientific">Tanacetum cinerariifolium</name>
    <name type="common">Dalmatian daisy</name>
    <name type="synonym">Chrysanthemum cinerariifolium</name>
    <dbReference type="NCBI Taxonomy" id="118510"/>
    <lineage>
        <taxon>Eukaryota</taxon>
        <taxon>Viridiplantae</taxon>
        <taxon>Streptophyta</taxon>
        <taxon>Embryophyta</taxon>
        <taxon>Tracheophyta</taxon>
        <taxon>Spermatophyta</taxon>
        <taxon>Magnoliopsida</taxon>
        <taxon>eudicotyledons</taxon>
        <taxon>Gunneridae</taxon>
        <taxon>Pentapetalae</taxon>
        <taxon>asterids</taxon>
        <taxon>campanulids</taxon>
        <taxon>Asterales</taxon>
        <taxon>Asteraceae</taxon>
        <taxon>Asteroideae</taxon>
        <taxon>Anthemideae</taxon>
        <taxon>Anthemidinae</taxon>
        <taxon>Tanacetum</taxon>
    </lineage>
</organism>
<dbReference type="InterPro" id="IPR026960">
    <property type="entry name" value="RVT-Znf"/>
</dbReference>
<dbReference type="EMBL" id="BKCJ010325983">
    <property type="protein sequence ID" value="GEZ80533.1"/>
    <property type="molecule type" value="Genomic_DNA"/>
</dbReference>
<accession>A0A699IRR7</accession>
<dbReference type="Pfam" id="PF13966">
    <property type="entry name" value="zf-RVT"/>
    <property type="match status" value="1"/>
</dbReference>
<proteinExistence type="predicted"/>